<dbReference type="Pfam" id="PF12833">
    <property type="entry name" value="HTH_18"/>
    <property type="match status" value="1"/>
</dbReference>
<dbReference type="Proteomes" id="UP000311469">
    <property type="component" value="Chromosome cSF1"/>
</dbReference>
<dbReference type="PANTHER" id="PTHR46796">
    <property type="entry name" value="HTH-TYPE TRANSCRIPTIONAL ACTIVATOR RHAS-RELATED"/>
    <property type="match status" value="1"/>
</dbReference>
<evidence type="ECO:0000256" key="3">
    <source>
        <dbReference type="ARBA" id="ARBA00023163"/>
    </source>
</evidence>
<dbReference type="SMART" id="SM00342">
    <property type="entry name" value="HTH_ARAC"/>
    <property type="match status" value="1"/>
</dbReference>
<dbReference type="PROSITE" id="PS01124">
    <property type="entry name" value="HTH_ARAC_FAMILY_2"/>
    <property type="match status" value="1"/>
</dbReference>
<keyword evidence="1" id="KW-0805">Transcription regulation</keyword>
<gene>
    <name evidence="5" type="ORF">FIL70_04355</name>
</gene>
<dbReference type="KEGG" id="sufl:FIL70_04355"/>
<dbReference type="InterPro" id="IPR009057">
    <property type="entry name" value="Homeodomain-like_sf"/>
</dbReference>
<sequence length="299" mass="33059">MPTRLENLRNKFRDGLDTPEQRARHWQRVGATHRLGVTSRDGSVTLNLTDYSSYQGAFGYSDRLNIYMGVKGSGRIIRHSPAQALEATIHPGRVGLGVPETAGEGLWDNLSLLALGADLSKLPLDEGKIVKPDAFVPIGSRLHDDPLLTAVLTAMWREAEAHGHVSAFFEHGLLIVANRLLELPTVEPSIIRRLSDPQLKRAVERIEDALAEDLTIGELAGLAGMSRHHFSRAFKAATGLPPYEYLTRRRVERAKSLLEASDANVMQIALLVGFTNPSQFAAAFRRVTGHTPTTWRRLH</sequence>
<dbReference type="InterPro" id="IPR018062">
    <property type="entry name" value="HTH_AraC-typ_CS"/>
</dbReference>
<protein>
    <submittedName>
        <fullName evidence="5">Helix-turn-helix transcriptional regulator</fullName>
    </submittedName>
</protein>
<dbReference type="Gene3D" id="1.10.10.60">
    <property type="entry name" value="Homeodomain-like"/>
    <property type="match status" value="2"/>
</dbReference>
<feature type="domain" description="HTH araC/xylS-type" evidence="4">
    <location>
        <begin position="200"/>
        <end position="298"/>
    </location>
</feature>
<keyword evidence="2" id="KW-0238">DNA-binding</keyword>
<evidence type="ECO:0000313" key="6">
    <source>
        <dbReference type="Proteomes" id="UP000311469"/>
    </source>
</evidence>
<dbReference type="InterPro" id="IPR018060">
    <property type="entry name" value="HTH_AraC"/>
</dbReference>
<name>A0A5B8CD96_SPHSA</name>
<proteinExistence type="predicted"/>
<evidence type="ECO:0000313" key="5">
    <source>
        <dbReference type="EMBL" id="QDC36592.1"/>
    </source>
</evidence>
<evidence type="ECO:0000259" key="4">
    <source>
        <dbReference type="PROSITE" id="PS01124"/>
    </source>
</evidence>
<dbReference type="GO" id="GO:0043565">
    <property type="term" value="F:sequence-specific DNA binding"/>
    <property type="evidence" value="ECO:0007669"/>
    <property type="project" value="InterPro"/>
</dbReference>
<organism evidence="5 6">
    <name type="scientific">Sphingobium fuliginis ATCC 27551</name>
    <dbReference type="NCBI Taxonomy" id="1208342"/>
    <lineage>
        <taxon>Bacteria</taxon>
        <taxon>Pseudomonadati</taxon>
        <taxon>Pseudomonadota</taxon>
        <taxon>Alphaproteobacteria</taxon>
        <taxon>Sphingomonadales</taxon>
        <taxon>Sphingomonadaceae</taxon>
        <taxon>Sphingobium</taxon>
    </lineage>
</organism>
<dbReference type="SUPFAM" id="SSF46689">
    <property type="entry name" value="Homeodomain-like"/>
    <property type="match status" value="2"/>
</dbReference>
<dbReference type="InterPro" id="IPR050204">
    <property type="entry name" value="AraC_XylS_family_regulators"/>
</dbReference>
<evidence type="ECO:0000256" key="1">
    <source>
        <dbReference type="ARBA" id="ARBA00023015"/>
    </source>
</evidence>
<dbReference type="InterPro" id="IPR020449">
    <property type="entry name" value="Tscrpt_reg_AraC-type_HTH"/>
</dbReference>
<dbReference type="GO" id="GO:0003700">
    <property type="term" value="F:DNA-binding transcription factor activity"/>
    <property type="evidence" value="ECO:0007669"/>
    <property type="project" value="InterPro"/>
</dbReference>
<evidence type="ECO:0000256" key="2">
    <source>
        <dbReference type="ARBA" id="ARBA00023125"/>
    </source>
</evidence>
<reference evidence="5 6" key="1">
    <citation type="submission" date="2019-06" db="EMBL/GenBank/DDBJ databases">
        <title>Genome organization and adaptive potential of archetypical organophosphate degarding Sphingobium fuliginis ATCC 27551.</title>
        <authorList>
            <person name="Sarwar A."/>
            <person name="Parthasarathy S."/>
            <person name="Singh C."/>
            <person name="Siddavattam D."/>
        </authorList>
    </citation>
    <scope>NUCLEOTIDE SEQUENCE [LARGE SCALE GENOMIC DNA]</scope>
    <source>
        <strain evidence="5 6">ATCC 27551</strain>
    </source>
</reference>
<dbReference type="PROSITE" id="PS00041">
    <property type="entry name" value="HTH_ARAC_FAMILY_1"/>
    <property type="match status" value="1"/>
</dbReference>
<dbReference type="AlphaFoldDB" id="A0A5B8CD96"/>
<dbReference type="EMBL" id="CP041016">
    <property type="protein sequence ID" value="QDC36592.1"/>
    <property type="molecule type" value="Genomic_DNA"/>
</dbReference>
<dbReference type="PANTHER" id="PTHR46796:SF6">
    <property type="entry name" value="ARAC SUBFAMILY"/>
    <property type="match status" value="1"/>
</dbReference>
<dbReference type="PRINTS" id="PR00032">
    <property type="entry name" value="HTHARAC"/>
</dbReference>
<accession>A0A5B8CD96</accession>
<keyword evidence="3" id="KW-0804">Transcription</keyword>